<dbReference type="EMBL" id="CAIJEO010000008">
    <property type="protein sequence ID" value="CAD0098049.1"/>
    <property type="molecule type" value="Genomic_DNA"/>
</dbReference>
<proteinExistence type="predicted"/>
<dbReference type="Proteomes" id="UP000714618">
    <property type="component" value="Unassembled WGS sequence"/>
</dbReference>
<dbReference type="OrthoDB" id="3815037at2759"/>
<dbReference type="AlphaFoldDB" id="A0A9N8K3P5"/>
<organism evidence="1 2">
    <name type="scientific">Aureobasidium mustum</name>
    <dbReference type="NCBI Taxonomy" id="2773714"/>
    <lineage>
        <taxon>Eukaryota</taxon>
        <taxon>Fungi</taxon>
        <taxon>Dikarya</taxon>
        <taxon>Ascomycota</taxon>
        <taxon>Pezizomycotina</taxon>
        <taxon>Dothideomycetes</taxon>
        <taxon>Dothideomycetidae</taxon>
        <taxon>Dothideales</taxon>
        <taxon>Saccotheciaceae</taxon>
        <taxon>Aureobasidium</taxon>
    </lineage>
</organism>
<comment type="caution">
    <text evidence="1">The sequence shown here is derived from an EMBL/GenBank/DDBJ whole genome shotgun (WGS) entry which is preliminary data.</text>
</comment>
<keyword evidence="2" id="KW-1185">Reference proteome</keyword>
<evidence type="ECO:0000313" key="2">
    <source>
        <dbReference type="Proteomes" id="UP000714618"/>
    </source>
</evidence>
<evidence type="ECO:0000313" key="1">
    <source>
        <dbReference type="EMBL" id="CAD0098049.1"/>
    </source>
</evidence>
<evidence type="ECO:0008006" key="3">
    <source>
        <dbReference type="Google" id="ProtNLM"/>
    </source>
</evidence>
<gene>
    <name evidence="1" type="ORF">AWRI4233_LOCUS6873</name>
</gene>
<sequence>MEINTFVPPTEDKIAPFSKISLDLVLQITDFLPTESVIALALTTKDLYHIQALQRVWKPAIRHLPSCCPQWIAEFSPDWIYCVFCKRLHSRRTTPKITKDWSDWNPCSTDPSRLVWLHLKAWDYHVQFEDVYKVMIRYRWGAPYGDDLESLAVETDWQAPTYNPSLKDPNGYTRTLAQSLTKLAVKAEIANDKLILHTVQRMWYSRDVWNTCGATGLGYPPLACQHEIDPDCLQNGYTVIVPSKAFLSSRFFLPWRPKIFSRMHKYSIRYCDYCLSRHFMVAWDHGKTGIEIGLYSWTDLGICDYDLSPEWMLATGDERRRYRNLWPVPEDKYIQDQAVDLRKRISVTHSEIGHPSFKCAKRDLALRNQSLHTSKR</sequence>
<reference evidence="1" key="1">
    <citation type="submission" date="2020-06" db="EMBL/GenBank/DDBJ databases">
        <authorList>
            <person name="Onetto C."/>
        </authorList>
    </citation>
    <scope>NUCLEOTIDE SEQUENCE</scope>
</reference>
<protein>
    <recommendedName>
        <fullName evidence="3">F-box domain-containing protein</fullName>
    </recommendedName>
</protein>
<accession>A0A9N8K3P5</accession>
<name>A0A9N8K3P5_9PEZI</name>